<organism evidence="1 2">
    <name type="scientific">Methylosinus sporium</name>
    <dbReference type="NCBI Taxonomy" id="428"/>
    <lineage>
        <taxon>Bacteria</taxon>
        <taxon>Pseudomonadati</taxon>
        <taxon>Pseudomonadota</taxon>
        <taxon>Alphaproteobacteria</taxon>
        <taxon>Hyphomicrobiales</taxon>
        <taxon>Methylocystaceae</taxon>
        <taxon>Methylosinus</taxon>
    </lineage>
</organism>
<dbReference type="AlphaFoldDB" id="A0A549SZY9"/>
<dbReference type="RefSeq" id="WP_142862628.1">
    <property type="nucleotide sequence ID" value="NZ_VJMF01000033.1"/>
</dbReference>
<sequence>MVDSIGAAVVGTFGLAAEAVAKGAAGATVIDGYDALKSGLSAFAKRELAELEPRPRSIGMQIAITEIIDAQSEETRTALCVLAATLVARLRDAAPAAGLDIDRLAALEAQLSAHAPK</sequence>
<gene>
    <name evidence="1" type="ORF">FM996_08405</name>
</gene>
<accession>A0A549SZY9</accession>
<reference evidence="1 2" key="1">
    <citation type="submission" date="2019-07" db="EMBL/GenBank/DDBJ databases">
        <title>Ln-dependent methylotrophs.</title>
        <authorList>
            <person name="Tani A."/>
        </authorList>
    </citation>
    <scope>NUCLEOTIDE SEQUENCE [LARGE SCALE GENOMIC DNA]</scope>
    <source>
        <strain evidence="1 2">SM89A</strain>
    </source>
</reference>
<dbReference type="Proteomes" id="UP000316781">
    <property type="component" value="Unassembled WGS sequence"/>
</dbReference>
<protein>
    <submittedName>
        <fullName evidence="1">Uncharacterized protein</fullName>
    </submittedName>
</protein>
<dbReference type="EMBL" id="VJMF01000033">
    <property type="protein sequence ID" value="TRL35193.1"/>
    <property type="molecule type" value="Genomic_DNA"/>
</dbReference>
<name>A0A549SZY9_METSR</name>
<proteinExistence type="predicted"/>
<evidence type="ECO:0000313" key="2">
    <source>
        <dbReference type="Proteomes" id="UP000316781"/>
    </source>
</evidence>
<comment type="caution">
    <text evidence="1">The sequence shown here is derived from an EMBL/GenBank/DDBJ whole genome shotgun (WGS) entry which is preliminary data.</text>
</comment>
<evidence type="ECO:0000313" key="1">
    <source>
        <dbReference type="EMBL" id="TRL35193.1"/>
    </source>
</evidence>